<evidence type="ECO:0000256" key="3">
    <source>
        <dbReference type="SAM" id="Phobius"/>
    </source>
</evidence>
<feature type="transmembrane region" description="Helical" evidence="3">
    <location>
        <begin position="58"/>
        <end position="79"/>
    </location>
</feature>
<evidence type="ECO:0000256" key="2">
    <source>
        <dbReference type="SAM" id="MobiDB-lite"/>
    </source>
</evidence>
<keyword evidence="3" id="KW-1133">Transmembrane helix</keyword>
<dbReference type="Pfam" id="PF00892">
    <property type="entry name" value="EamA"/>
    <property type="match status" value="1"/>
</dbReference>
<evidence type="ECO:0000313" key="6">
    <source>
        <dbReference type="Proteomes" id="UP001218629"/>
    </source>
</evidence>
<feature type="transmembrane region" description="Helical" evidence="3">
    <location>
        <begin position="195"/>
        <end position="216"/>
    </location>
</feature>
<dbReference type="Proteomes" id="UP001218629">
    <property type="component" value="Chromosome"/>
</dbReference>
<feature type="transmembrane region" description="Helical" evidence="3">
    <location>
        <begin position="222"/>
        <end position="242"/>
    </location>
</feature>
<name>A0ABY8AJ98_9ACTN</name>
<feature type="transmembrane region" description="Helical" evidence="3">
    <location>
        <begin position="164"/>
        <end position="183"/>
    </location>
</feature>
<dbReference type="RefSeq" id="WP_275311052.1">
    <property type="nucleotide sequence ID" value="NZ_CP095749.1"/>
</dbReference>
<comment type="similarity">
    <text evidence="1">Belongs to the EamA transporter family.</text>
</comment>
<feature type="transmembrane region" description="Helical" evidence="3">
    <location>
        <begin position="34"/>
        <end position="52"/>
    </location>
</feature>
<proteinExistence type="inferred from homology"/>
<reference evidence="5 6" key="1">
    <citation type="submission" date="2022-03" db="EMBL/GenBank/DDBJ databases">
        <title>Streptomyces yunnanensis P86,complete genome.</title>
        <authorList>
            <person name="Chen S."/>
            <person name="Zhang Q."/>
        </authorList>
    </citation>
    <scope>NUCLEOTIDE SEQUENCE [LARGE SCALE GENOMIC DNA]</scope>
    <source>
        <strain evidence="5 6">P86</strain>
    </source>
</reference>
<dbReference type="InterPro" id="IPR037185">
    <property type="entry name" value="EmrE-like"/>
</dbReference>
<protein>
    <submittedName>
        <fullName evidence="5">EamA family transporter</fullName>
    </submittedName>
</protein>
<feature type="transmembrane region" description="Helical" evidence="3">
    <location>
        <begin position="280"/>
        <end position="297"/>
    </location>
</feature>
<keyword evidence="3" id="KW-0472">Membrane</keyword>
<feature type="region of interest" description="Disordered" evidence="2">
    <location>
        <begin position="302"/>
        <end position="330"/>
    </location>
</feature>
<gene>
    <name evidence="5" type="ORF">MOV08_39955</name>
</gene>
<feature type="domain" description="EamA" evidence="4">
    <location>
        <begin position="166"/>
        <end position="292"/>
    </location>
</feature>
<evidence type="ECO:0000313" key="5">
    <source>
        <dbReference type="EMBL" id="WEB44854.1"/>
    </source>
</evidence>
<dbReference type="EMBL" id="CP095749">
    <property type="protein sequence ID" value="WEB44854.1"/>
    <property type="molecule type" value="Genomic_DNA"/>
</dbReference>
<dbReference type="InterPro" id="IPR000620">
    <property type="entry name" value="EamA_dom"/>
</dbReference>
<dbReference type="SUPFAM" id="SSF103481">
    <property type="entry name" value="Multidrug resistance efflux transporter EmrE"/>
    <property type="match status" value="2"/>
</dbReference>
<organism evidence="5 6">
    <name type="scientific">Streptomyces yunnanensis</name>
    <dbReference type="NCBI Taxonomy" id="156453"/>
    <lineage>
        <taxon>Bacteria</taxon>
        <taxon>Bacillati</taxon>
        <taxon>Actinomycetota</taxon>
        <taxon>Actinomycetes</taxon>
        <taxon>Kitasatosporales</taxon>
        <taxon>Streptomycetaceae</taxon>
        <taxon>Streptomyces</taxon>
    </lineage>
</organism>
<sequence length="330" mass="33732">MSAFEPKQPQGRSLSTLRTATGGRLRLGGAETGFLMAVASMTSVQLGLALAVPLFGQLGALGTAGLRLAWGGLLMLVLIRPRLRAFTRQDLLACTVLGAATAGMMLFFMLAVAHLPLGTASALEFLGPLAVSLYGRGGGRKLWTALAALGVLLLTEPWHGGLDAVGLACALAAAGCWAVYILLTQRVGDRVTGLSGLAVSMPVAGLLGTLIAAPTLWSHLTWQALGIMLVLAAVSPVLPFALEFLALRRLTTAAFGTLMSLEPAIALLIGLLVLGQTPGLTSAAGVLFVVIAGAGAIRTGARESVTHGGRESATTEARTPEPRPGAAETA</sequence>
<accession>A0ABY8AJ98</accession>
<feature type="transmembrane region" description="Helical" evidence="3">
    <location>
        <begin position="91"/>
        <end position="111"/>
    </location>
</feature>
<keyword evidence="3" id="KW-0812">Transmembrane</keyword>
<feature type="transmembrane region" description="Helical" evidence="3">
    <location>
        <begin position="254"/>
        <end position="274"/>
    </location>
</feature>
<evidence type="ECO:0000259" key="4">
    <source>
        <dbReference type="Pfam" id="PF00892"/>
    </source>
</evidence>
<keyword evidence="6" id="KW-1185">Reference proteome</keyword>
<evidence type="ECO:0000256" key="1">
    <source>
        <dbReference type="ARBA" id="ARBA00007362"/>
    </source>
</evidence>